<dbReference type="PANTHER" id="PTHR11264">
    <property type="entry name" value="URACIL-DNA GLYCOSYLASE"/>
    <property type="match status" value="1"/>
</dbReference>
<evidence type="ECO:0000256" key="1">
    <source>
        <dbReference type="ARBA" id="ARBA00001400"/>
    </source>
</evidence>
<dbReference type="NCBIfam" id="NF003588">
    <property type="entry name" value="PRK05254.1-1"/>
    <property type="match status" value="1"/>
</dbReference>
<dbReference type="STRING" id="1396826.PHA8399_03061"/>
<evidence type="ECO:0000256" key="9">
    <source>
        <dbReference type="HAMAP-Rule" id="MF_00148"/>
    </source>
</evidence>
<dbReference type="SUPFAM" id="SSF52141">
    <property type="entry name" value="Uracil-DNA glycosylase-like"/>
    <property type="match status" value="1"/>
</dbReference>
<comment type="function">
    <text evidence="2 9 11">Excises uracil residues from the DNA which can arise as a result of misincorporation of dUMP residues by DNA polymerase or due to deamination of cytosine.</text>
</comment>
<feature type="active site" description="Proton acceptor" evidence="9 10">
    <location>
        <position position="62"/>
    </location>
</feature>
<dbReference type="AlphaFoldDB" id="A0A0P1HCB7"/>
<dbReference type="EC" id="3.2.2.27" evidence="4 9"/>
<dbReference type="GO" id="GO:0004844">
    <property type="term" value="F:uracil DNA N-glycosylase activity"/>
    <property type="evidence" value="ECO:0007669"/>
    <property type="project" value="UniProtKB-UniRule"/>
</dbReference>
<dbReference type="EMBL" id="CYSR01000030">
    <property type="protein sequence ID" value="CUI00921.1"/>
    <property type="molecule type" value="Genomic_DNA"/>
</dbReference>
<organism evidence="13 14">
    <name type="scientific">Leisingera aquaemixtae</name>
    <dbReference type="NCBI Taxonomy" id="1396826"/>
    <lineage>
        <taxon>Bacteria</taxon>
        <taxon>Pseudomonadati</taxon>
        <taxon>Pseudomonadota</taxon>
        <taxon>Alphaproteobacteria</taxon>
        <taxon>Rhodobacterales</taxon>
        <taxon>Roseobacteraceae</taxon>
        <taxon>Leisingera</taxon>
    </lineage>
</organism>
<dbReference type="Pfam" id="PF03167">
    <property type="entry name" value="UDG"/>
    <property type="match status" value="1"/>
</dbReference>
<evidence type="ECO:0000313" key="13">
    <source>
        <dbReference type="EMBL" id="CUI00921.1"/>
    </source>
</evidence>
<keyword evidence="7 9" id="KW-0378">Hydrolase</keyword>
<dbReference type="RefSeq" id="WP_058286959.1">
    <property type="nucleotide sequence ID" value="NZ_CYSR01000030.1"/>
</dbReference>
<evidence type="ECO:0000256" key="5">
    <source>
        <dbReference type="ARBA" id="ARBA00018429"/>
    </source>
</evidence>
<evidence type="ECO:0000259" key="12">
    <source>
        <dbReference type="SMART" id="SM00986"/>
    </source>
</evidence>
<dbReference type="InterPro" id="IPR018085">
    <property type="entry name" value="Ura-DNA_Glyclase_AS"/>
</dbReference>
<comment type="subcellular location">
    <subcellularLocation>
        <location evidence="9">Cytoplasm</location>
    </subcellularLocation>
</comment>
<dbReference type="HAMAP" id="MF_00148">
    <property type="entry name" value="UDG"/>
    <property type="match status" value="1"/>
</dbReference>
<keyword evidence="13" id="KW-0326">Glycosidase</keyword>
<dbReference type="SMART" id="SM00986">
    <property type="entry name" value="UDG"/>
    <property type="match status" value="1"/>
</dbReference>
<dbReference type="NCBIfam" id="NF003592">
    <property type="entry name" value="PRK05254.1-5"/>
    <property type="match status" value="1"/>
</dbReference>
<reference evidence="13 14" key="1">
    <citation type="submission" date="2015-09" db="EMBL/GenBank/DDBJ databases">
        <authorList>
            <consortium name="Swine Surveillance"/>
        </authorList>
    </citation>
    <scope>NUCLEOTIDE SEQUENCE [LARGE SCALE GENOMIC DNA]</scope>
    <source>
        <strain evidence="13 14">CECT 8399</strain>
    </source>
</reference>
<comment type="catalytic activity">
    <reaction evidence="1 9 11">
        <text>Hydrolyzes single-stranded DNA or mismatched double-stranded DNA and polynucleotides, releasing free uracil.</text>
        <dbReference type="EC" id="3.2.2.27"/>
    </reaction>
</comment>
<evidence type="ECO:0000256" key="7">
    <source>
        <dbReference type="ARBA" id="ARBA00022801"/>
    </source>
</evidence>
<name>A0A0P1HCB7_9RHOB</name>
<dbReference type="PROSITE" id="PS00130">
    <property type="entry name" value="U_DNA_GLYCOSYLASE"/>
    <property type="match status" value="1"/>
</dbReference>
<evidence type="ECO:0000256" key="4">
    <source>
        <dbReference type="ARBA" id="ARBA00012030"/>
    </source>
</evidence>
<keyword evidence="9" id="KW-0963">Cytoplasm</keyword>
<dbReference type="Gene3D" id="3.40.470.10">
    <property type="entry name" value="Uracil-DNA glycosylase-like domain"/>
    <property type="match status" value="1"/>
</dbReference>
<dbReference type="InterPro" id="IPR005122">
    <property type="entry name" value="Uracil-DNA_glycosylase-like"/>
</dbReference>
<keyword evidence="8 9" id="KW-0234">DNA repair</keyword>
<gene>
    <name evidence="9 13" type="primary">ung</name>
    <name evidence="13" type="ORF">PHA8399_03061</name>
</gene>
<dbReference type="CDD" id="cd10027">
    <property type="entry name" value="UDG-F1-like"/>
    <property type="match status" value="1"/>
</dbReference>
<dbReference type="InterPro" id="IPR002043">
    <property type="entry name" value="UDG_fam1"/>
</dbReference>
<evidence type="ECO:0000256" key="2">
    <source>
        <dbReference type="ARBA" id="ARBA00002631"/>
    </source>
</evidence>
<dbReference type="PANTHER" id="PTHR11264:SF0">
    <property type="entry name" value="URACIL-DNA GLYCOSYLASE"/>
    <property type="match status" value="1"/>
</dbReference>
<protein>
    <recommendedName>
        <fullName evidence="5 9">Uracil-DNA glycosylase</fullName>
        <shortName evidence="9">UDG</shortName>
        <ecNumber evidence="4 9">3.2.2.27</ecNumber>
    </recommendedName>
</protein>
<evidence type="ECO:0000256" key="3">
    <source>
        <dbReference type="ARBA" id="ARBA00008184"/>
    </source>
</evidence>
<comment type="similarity">
    <text evidence="3 9 11">Belongs to the uracil-DNA glycosylase (UDG) superfamily. UNG family.</text>
</comment>
<evidence type="ECO:0000256" key="10">
    <source>
        <dbReference type="PROSITE-ProRule" id="PRU10072"/>
    </source>
</evidence>
<evidence type="ECO:0000256" key="11">
    <source>
        <dbReference type="RuleBase" id="RU003780"/>
    </source>
</evidence>
<dbReference type="NCBIfam" id="TIGR00628">
    <property type="entry name" value="ung"/>
    <property type="match status" value="1"/>
</dbReference>
<dbReference type="InterPro" id="IPR036895">
    <property type="entry name" value="Uracil-DNA_glycosylase-like_sf"/>
</dbReference>
<sequence>MTGLPSGLGRWAGLPFFTEHWPGIAAALQADPHEVLPPAPQRFAALEMTQPENTRVVILGQDPYPTPGHAHGLAFSADPGVRPLPRSLSNIYKELEADLGVSRPNGDLRGWARQGVLLLNTALSVPAGSANGHKHLGWHHLVHQVLALTSARPTAYILWGNAAQKLEKHIKTGDHLILKTAHPSPLSARRGFFGSRPFSKVNNWLAARGEAGIDWNAGTEAPV</sequence>
<dbReference type="Proteomes" id="UP000051326">
    <property type="component" value="Unassembled WGS sequence"/>
</dbReference>
<dbReference type="SMART" id="SM00987">
    <property type="entry name" value="UreE_C"/>
    <property type="match status" value="1"/>
</dbReference>
<proteinExistence type="inferred from homology"/>
<accession>A0A0P1HCB7</accession>
<keyword evidence="6 9" id="KW-0227">DNA damage</keyword>
<dbReference type="GO" id="GO:0005737">
    <property type="term" value="C:cytoplasm"/>
    <property type="evidence" value="ECO:0007669"/>
    <property type="project" value="UniProtKB-SubCell"/>
</dbReference>
<dbReference type="GO" id="GO:0097510">
    <property type="term" value="P:base-excision repair, AP site formation via deaminated base removal"/>
    <property type="evidence" value="ECO:0007669"/>
    <property type="project" value="TreeGrafter"/>
</dbReference>
<evidence type="ECO:0000256" key="6">
    <source>
        <dbReference type="ARBA" id="ARBA00022763"/>
    </source>
</evidence>
<evidence type="ECO:0000313" key="14">
    <source>
        <dbReference type="Proteomes" id="UP000051326"/>
    </source>
</evidence>
<feature type="domain" description="Uracil-DNA glycosylase-like" evidence="12">
    <location>
        <begin position="47"/>
        <end position="205"/>
    </location>
</feature>
<evidence type="ECO:0000256" key="8">
    <source>
        <dbReference type="ARBA" id="ARBA00023204"/>
    </source>
</evidence>